<name>A0A2K1PBV3_9BACT</name>
<dbReference type="Proteomes" id="UP000236604">
    <property type="component" value="Unassembled WGS sequence"/>
</dbReference>
<organism evidence="1 2">
    <name type="scientific">Petrotoga mexicana DSM 14811</name>
    <dbReference type="NCBI Taxonomy" id="1122954"/>
    <lineage>
        <taxon>Bacteria</taxon>
        <taxon>Thermotogati</taxon>
        <taxon>Thermotogota</taxon>
        <taxon>Thermotogae</taxon>
        <taxon>Petrotogales</taxon>
        <taxon>Petrotogaceae</taxon>
        <taxon>Petrotoga</taxon>
    </lineage>
</organism>
<accession>A0A2K1PBV3</accession>
<keyword evidence="2" id="KW-1185">Reference proteome</keyword>
<evidence type="ECO:0000313" key="2">
    <source>
        <dbReference type="Proteomes" id="UP000236604"/>
    </source>
</evidence>
<reference evidence="1 2" key="1">
    <citation type="submission" date="2013-12" db="EMBL/GenBank/DDBJ databases">
        <title>Comparative genomics of Petrotoga isolates.</title>
        <authorList>
            <person name="Nesbo C.L."/>
            <person name="Charchuk R."/>
            <person name="Chow K."/>
        </authorList>
    </citation>
    <scope>NUCLEOTIDE SEQUENCE [LARGE SCALE GENOMIC DNA]</scope>
    <source>
        <strain evidence="1 2">DSM 14811</strain>
    </source>
</reference>
<dbReference type="EMBL" id="AZRN01000012">
    <property type="protein sequence ID" value="PNS00274.1"/>
    <property type="molecule type" value="Genomic_DNA"/>
</dbReference>
<evidence type="ECO:0000313" key="1">
    <source>
        <dbReference type="EMBL" id="PNS00274.1"/>
    </source>
</evidence>
<gene>
    <name evidence="1" type="ORF">X927_04315</name>
</gene>
<sequence length="47" mass="5181">MGGQRGERTEETFPFGWAAGRRGAIKEVLEFLKAIKKIKTGGNSNDK</sequence>
<proteinExistence type="predicted"/>
<protein>
    <submittedName>
        <fullName evidence="1">Uncharacterized protein</fullName>
    </submittedName>
</protein>
<dbReference type="AlphaFoldDB" id="A0A2K1PBV3"/>
<comment type="caution">
    <text evidence="1">The sequence shown here is derived from an EMBL/GenBank/DDBJ whole genome shotgun (WGS) entry which is preliminary data.</text>
</comment>